<evidence type="ECO:0000256" key="6">
    <source>
        <dbReference type="ARBA" id="ARBA00023136"/>
    </source>
</evidence>
<dbReference type="PANTHER" id="PTHR23513:SF9">
    <property type="entry name" value="ENTEROBACTIN EXPORTER ENTS"/>
    <property type="match status" value="1"/>
</dbReference>
<evidence type="ECO:0000313" key="9">
    <source>
        <dbReference type="EMBL" id="CAA9576650.1"/>
    </source>
</evidence>
<keyword evidence="6 8" id="KW-0472">Membrane</keyword>
<dbReference type="InterPro" id="IPR036259">
    <property type="entry name" value="MFS_trans_sf"/>
</dbReference>
<evidence type="ECO:0000256" key="8">
    <source>
        <dbReference type="SAM" id="Phobius"/>
    </source>
</evidence>
<dbReference type="EMBL" id="CADCWJ010000649">
    <property type="protein sequence ID" value="CAA9576650.1"/>
    <property type="molecule type" value="Genomic_DNA"/>
</dbReference>
<feature type="transmembrane region" description="Helical" evidence="8">
    <location>
        <begin position="217"/>
        <end position="241"/>
    </location>
</feature>
<protein>
    <submittedName>
        <fullName evidence="9">Uncharacterized MFS-type transporter</fullName>
    </submittedName>
</protein>
<dbReference type="SUPFAM" id="SSF103473">
    <property type="entry name" value="MFS general substrate transporter"/>
    <property type="match status" value="1"/>
</dbReference>
<keyword evidence="4 8" id="KW-0812">Transmembrane</keyword>
<evidence type="ECO:0000256" key="5">
    <source>
        <dbReference type="ARBA" id="ARBA00022989"/>
    </source>
</evidence>
<dbReference type="Pfam" id="PF05977">
    <property type="entry name" value="MFS_3"/>
    <property type="match status" value="1"/>
</dbReference>
<gene>
    <name evidence="9" type="ORF">AVDCRST_MAG87-2924</name>
</gene>
<organism evidence="9">
    <name type="scientific">uncultured Thermomicrobiales bacterium</name>
    <dbReference type="NCBI Taxonomy" id="1645740"/>
    <lineage>
        <taxon>Bacteria</taxon>
        <taxon>Pseudomonadati</taxon>
        <taxon>Thermomicrobiota</taxon>
        <taxon>Thermomicrobia</taxon>
        <taxon>Thermomicrobiales</taxon>
        <taxon>environmental samples</taxon>
    </lineage>
</organism>
<feature type="transmembrane region" description="Helical" evidence="8">
    <location>
        <begin position="21"/>
        <end position="45"/>
    </location>
</feature>
<evidence type="ECO:0000256" key="4">
    <source>
        <dbReference type="ARBA" id="ARBA00022692"/>
    </source>
</evidence>
<feature type="transmembrane region" description="Helical" evidence="8">
    <location>
        <begin position="291"/>
        <end position="312"/>
    </location>
</feature>
<evidence type="ECO:0000256" key="3">
    <source>
        <dbReference type="ARBA" id="ARBA00022475"/>
    </source>
</evidence>
<evidence type="ECO:0000256" key="1">
    <source>
        <dbReference type="ARBA" id="ARBA00004651"/>
    </source>
</evidence>
<name>A0A6J4VEU4_9BACT</name>
<sequence>MALGNRKPLAFHTLRHRDFRLLWIADCVAVLGTQVQTVAIIWHIFELTGNSLSLGLLGLFRFIPGLLFGFYGGVIADRRDRRAILIVSHVALMATSAVLWATTAADVTALWIIYGVTMVASAFNSFAGPARQAIIPGLVPRGELAGASTVTNVAMQTAQIGGPALGGLIIGTLSLTTAYAVGTITFLAVIVAAMMIRARERVATTTATGYQAVREGLSFLWAMPILLAVMALDFIATFFAASTTLMPIFAEEVLGMGPNGLGLLLSAPATGAVIGSFVMSLAPMPKRPGRGIIIAILAYGVCILGFGLSSMLPLSLLFLGGSGAADAISMAMRHTIRNLVTPDQFRGRIAAAHTTFARGGPQLGEIESGILASFAGVQATVAIGGVATILGCLTMSRLVPELLRYTGDAREPNLTPSESGVGAQVPVTRGD</sequence>
<accession>A0A6J4VEU4</accession>
<feature type="transmembrane region" description="Helical" evidence="8">
    <location>
        <begin position="261"/>
        <end position="279"/>
    </location>
</feature>
<dbReference type="Gene3D" id="1.20.1250.20">
    <property type="entry name" value="MFS general substrate transporter like domains"/>
    <property type="match status" value="1"/>
</dbReference>
<feature type="transmembrane region" description="Helical" evidence="8">
    <location>
        <begin position="370"/>
        <end position="394"/>
    </location>
</feature>
<dbReference type="GO" id="GO:0005886">
    <property type="term" value="C:plasma membrane"/>
    <property type="evidence" value="ECO:0007669"/>
    <property type="project" value="UniProtKB-SubCell"/>
</dbReference>
<feature type="region of interest" description="Disordered" evidence="7">
    <location>
        <begin position="410"/>
        <end position="431"/>
    </location>
</feature>
<keyword evidence="3" id="KW-1003">Cell membrane</keyword>
<dbReference type="AlphaFoldDB" id="A0A6J4VEU4"/>
<evidence type="ECO:0000256" key="2">
    <source>
        <dbReference type="ARBA" id="ARBA00022448"/>
    </source>
</evidence>
<evidence type="ECO:0000256" key="7">
    <source>
        <dbReference type="SAM" id="MobiDB-lite"/>
    </source>
</evidence>
<keyword evidence="5 8" id="KW-1133">Transmembrane helix</keyword>
<feature type="transmembrane region" description="Helical" evidence="8">
    <location>
        <begin position="51"/>
        <end position="71"/>
    </location>
</feature>
<dbReference type="CDD" id="cd06173">
    <property type="entry name" value="MFS_MefA_like"/>
    <property type="match status" value="1"/>
</dbReference>
<proteinExistence type="predicted"/>
<keyword evidence="2" id="KW-0813">Transport</keyword>
<dbReference type="PANTHER" id="PTHR23513">
    <property type="entry name" value="INTEGRAL MEMBRANE EFFLUX PROTEIN-RELATED"/>
    <property type="match status" value="1"/>
</dbReference>
<reference evidence="9" key="1">
    <citation type="submission" date="2020-02" db="EMBL/GenBank/DDBJ databases">
        <authorList>
            <person name="Meier V. D."/>
        </authorList>
    </citation>
    <scope>NUCLEOTIDE SEQUENCE</scope>
    <source>
        <strain evidence="9">AVDCRST_MAG87</strain>
    </source>
</reference>
<feature type="transmembrane region" description="Helical" evidence="8">
    <location>
        <begin position="176"/>
        <end position="196"/>
    </location>
</feature>
<comment type="subcellular location">
    <subcellularLocation>
        <location evidence="1">Cell membrane</location>
        <topology evidence="1">Multi-pass membrane protein</topology>
    </subcellularLocation>
</comment>
<dbReference type="InterPro" id="IPR010290">
    <property type="entry name" value="TM_effector"/>
</dbReference>